<dbReference type="GO" id="GO:1990904">
    <property type="term" value="C:ribonucleoprotein complex"/>
    <property type="evidence" value="ECO:0007669"/>
    <property type="project" value="UniProtKB-KW"/>
</dbReference>
<keyword evidence="4" id="KW-0689">Ribosomal protein</keyword>
<comment type="function">
    <text evidence="13">Acts as a negative regulator of G1 to S cell cycle phase progression by inhibiting cyclin-dependent kinases. Inhibitory effects are additive with GADD45 proteins but also occur in the absence of GADD45 proteins. Acts as a repressor of the orphan nuclear receptor NR4A1 by inhibiting AB domain-mediated transcriptional activity. May be involved in the hormone-mediated regulation of NR4A1 transcriptional activity. May play a role in mitochondrial protein synthesis.</text>
</comment>
<comment type="similarity">
    <text evidence="3">Belongs to the mitochondrion-specific ribosomal protein mL64 family.</text>
</comment>
<evidence type="ECO:0000313" key="16">
    <source>
        <dbReference type="Proteomes" id="UP000494040"/>
    </source>
</evidence>
<dbReference type="PANTHER" id="PTHR31761:SF1">
    <property type="entry name" value="LARGE RIBOSOMAL SUBUNIT PROTEIN ML64"/>
    <property type="match status" value="1"/>
</dbReference>
<sequence length="254" mass="30249">MMPLERLVNLTVARKGMICLPSRHVSFFSRGKKKEENKNEETFSIDGDQIDRELMIREKNEELELKRNKSNLNPHHRNMILGLPPNNMELIDCHKTMRYKRKMFGMYGNKSGVDPGALWYLKSDLAESDEFEKIAFPYSVQESIERALEVKRKEEERIWEREKKIIENLNKLEDWKRQVQERAAKKLADMEAAKAKKDALIEEVRRHFGYKIDPRDEKFKELLLQKEKDYKKKLKEQKAKAKQERLLEKLGKEA</sequence>
<organism evidence="15 16">
    <name type="scientific">Cimex lectularius</name>
    <name type="common">Bed bug</name>
    <name type="synonym">Acanthia lectularia</name>
    <dbReference type="NCBI Taxonomy" id="79782"/>
    <lineage>
        <taxon>Eukaryota</taxon>
        <taxon>Metazoa</taxon>
        <taxon>Ecdysozoa</taxon>
        <taxon>Arthropoda</taxon>
        <taxon>Hexapoda</taxon>
        <taxon>Insecta</taxon>
        <taxon>Pterygota</taxon>
        <taxon>Neoptera</taxon>
        <taxon>Paraneoptera</taxon>
        <taxon>Hemiptera</taxon>
        <taxon>Heteroptera</taxon>
        <taxon>Panheteroptera</taxon>
        <taxon>Cimicomorpha</taxon>
        <taxon>Cimicidae</taxon>
        <taxon>Cimex</taxon>
    </lineage>
</organism>
<dbReference type="KEGG" id="clec:106665497"/>
<evidence type="ECO:0000256" key="14">
    <source>
        <dbReference type="SAM" id="Coils"/>
    </source>
</evidence>
<evidence type="ECO:0000256" key="13">
    <source>
        <dbReference type="ARBA" id="ARBA00060144"/>
    </source>
</evidence>
<reference evidence="15" key="1">
    <citation type="submission" date="2022-01" db="UniProtKB">
        <authorList>
            <consortium name="EnsemblMetazoa"/>
        </authorList>
    </citation>
    <scope>IDENTIFICATION</scope>
</reference>
<evidence type="ECO:0000256" key="6">
    <source>
        <dbReference type="ARBA" id="ARBA00023128"/>
    </source>
</evidence>
<dbReference type="GO" id="GO:0005739">
    <property type="term" value="C:mitochondrion"/>
    <property type="evidence" value="ECO:0007669"/>
    <property type="project" value="UniProtKB-SubCell"/>
</dbReference>
<dbReference type="Gene3D" id="6.10.280.120">
    <property type="entry name" value="Growth arrest and DNA-damage-inducible proteins-interacting protein 1"/>
    <property type="match status" value="1"/>
</dbReference>
<dbReference type="Proteomes" id="UP000494040">
    <property type="component" value="Unassembled WGS sequence"/>
</dbReference>
<accession>A0A8I6TDP0</accession>
<evidence type="ECO:0000256" key="10">
    <source>
        <dbReference type="ARBA" id="ARBA00030700"/>
    </source>
</evidence>
<evidence type="ECO:0000256" key="7">
    <source>
        <dbReference type="ARBA" id="ARBA00023242"/>
    </source>
</evidence>
<dbReference type="InterPro" id="IPR018472">
    <property type="entry name" value="Ribosomal_mL64"/>
</dbReference>
<evidence type="ECO:0000256" key="2">
    <source>
        <dbReference type="ARBA" id="ARBA00004173"/>
    </source>
</evidence>
<dbReference type="AlphaFoldDB" id="A0A8I6TDP0"/>
<dbReference type="Pfam" id="PF10147">
    <property type="entry name" value="CR6_interact"/>
    <property type="match status" value="1"/>
</dbReference>
<dbReference type="PANTHER" id="PTHR31761">
    <property type="entry name" value="GROWTH ARREST AND DNA DAMAGE-INDUCIBLE PROTEINS-INTERACTING PROTEIN 1 GADD45GIP1"/>
    <property type="match status" value="1"/>
</dbReference>
<dbReference type="OrthoDB" id="6247992at2759"/>
<gene>
    <name evidence="15" type="primary">106665497</name>
</gene>
<keyword evidence="5 14" id="KW-0175">Coiled coil</keyword>
<evidence type="ECO:0000256" key="4">
    <source>
        <dbReference type="ARBA" id="ARBA00022980"/>
    </source>
</evidence>
<evidence type="ECO:0000256" key="12">
    <source>
        <dbReference type="ARBA" id="ARBA00035485"/>
    </source>
</evidence>
<evidence type="ECO:0000256" key="11">
    <source>
        <dbReference type="ARBA" id="ARBA00035184"/>
    </source>
</evidence>
<keyword evidence="6" id="KW-0496">Mitochondrion</keyword>
<evidence type="ECO:0000256" key="9">
    <source>
        <dbReference type="ARBA" id="ARBA00023306"/>
    </source>
</evidence>
<comment type="subcellular location">
    <subcellularLocation>
        <location evidence="2">Mitochondrion</location>
    </subcellularLocation>
    <subcellularLocation>
        <location evidence="1">Nucleus</location>
    </subcellularLocation>
</comment>
<evidence type="ECO:0000256" key="3">
    <source>
        <dbReference type="ARBA" id="ARBA00005421"/>
    </source>
</evidence>
<keyword evidence="7" id="KW-0539">Nucleus</keyword>
<dbReference type="GO" id="GO:0005840">
    <property type="term" value="C:ribosome"/>
    <property type="evidence" value="ECO:0007669"/>
    <property type="project" value="UniProtKB-KW"/>
</dbReference>
<evidence type="ECO:0000256" key="1">
    <source>
        <dbReference type="ARBA" id="ARBA00004123"/>
    </source>
</evidence>
<proteinExistence type="inferred from homology"/>
<dbReference type="EnsemblMetazoa" id="XM_014391948.1">
    <property type="protein sequence ID" value="XP_014247434.1"/>
    <property type="gene ID" value="LOC106665497"/>
</dbReference>
<dbReference type="InterPro" id="IPR043035">
    <property type="entry name" value="Ribosomal_mL64_sf"/>
</dbReference>
<keyword evidence="16" id="KW-1185">Reference proteome</keyword>
<feature type="coiled-coil region" evidence="14">
    <location>
        <begin position="176"/>
        <end position="244"/>
    </location>
</feature>
<dbReference type="GO" id="GO:0005634">
    <property type="term" value="C:nucleus"/>
    <property type="evidence" value="ECO:0007669"/>
    <property type="project" value="UniProtKB-SubCell"/>
</dbReference>
<protein>
    <recommendedName>
        <fullName evidence="11">Large ribosomal subunit protein mL64</fullName>
    </recommendedName>
    <alternativeName>
        <fullName evidence="10">39S ribosomal protein L59, mitochondrial</fullName>
    </alternativeName>
    <alternativeName>
        <fullName evidence="12">Growth arrest and DNA damage-inducible proteins-interacting protein 1</fullName>
    </alternativeName>
</protein>
<dbReference type="OMA" id="EPHSWIH"/>
<keyword evidence="9" id="KW-0131">Cell cycle</keyword>
<evidence type="ECO:0000313" key="15">
    <source>
        <dbReference type="EnsemblMetazoa" id="XP_014247434.1"/>
    </source>
</evidence>
<evidence type="ECO:0000256" key="5">
    <source>
        <dbReference type="ARBA" id="ARBA00023054"/>
    </source>
</evidence>
<name>A0A8I6TDP0_CIMLE</name>
<keyword evidence="8" id="KW-0687">Ribonucleoprotein</keyword>
<evidence type="ECO:0000256" key="8">
    <source>
        <dbReference type="ARBA" id="ARBA00023274"/>
    </source>
</evidence>